<dbReference type="OrthoDB" id="2125396at2759"/>
<accession>A0A9W9VN69</accession>
<organism evidence="1 2">
    <name type="scientific">Penicillium cosmopolitanum</name>
    <dbReference type="NCBI Taxonomy" id="1131564"/>
    <lineage>
        <taxon>Eukaryota</taxon>
        <taxon>Fungi</taxon>
        <taxon>Dikarya</taxon>
        <taxon>Ascomycota</taxon>
        <taxon>Pezizomycotina</taxon>
        <taxon>Eurotiomycetes</taxon>
        <taxon>Eurotiomycetidae</taxon>
        <taxon>Eurotiales</taxon>
        <taxon>Aspergillaceae</taxon>
        <taxon>Penicillium</taxon>
    </lineage>
</organism>
<dbReference type="AlphaFoldDB" id="A0A9W9VN69"/>
<comment type="caution">
    <text evidence="1">The sequence shown here is derived from an EMBL/GenBank/DDBJ whole genome shotgun (WGS) entry which is preliminary data.</text>
</comment>
<name>A0A9W9VN69_9EURO</name>
<dbReference type="SUPFAM" id="SSF52047">
    <property type="entry name" value="RNI-like"/>
    <property type="match status" value="1"/>
</dbReference>
<gene>
    <name evidence="1" type="ORF">N7509_008725</name>
</gene>
<reference evidence="1" key="2">
    <citation type="journal article" date="2023" name="IMA Fungus">
        <title>Comparative genomic study of the Penicillium genus elucidates a diverse pangenome and 15 lateral gene transfer events.</title>
        <authorList>
            <person name="Petersen C."/>
            <person name="Sorensen T."/>
            <person name="Nielsen M.R."/>
            <person name="Sondergaard T.E."/>
            <person name="Sorensen J.L."/>
            <person name="Fitzpatrick D.A."/>
            <person name="Frisvad J.C."/>
            <person name="Nielsen K.L."/>
        </authorList>
    </citation>
    <scope>NUCLEOTIDE SEQUENCE</scope>
    <source>
        <strain evidence="1">IBT 29677</strain>
    </source>
</reference>
<proteinExistence type="predicted"/>
<dbReference type="Proteomes" id="UP001147747">
    <property type="component" value="Unassembled WGS sequence"/>
</dbReference>
<evidence type="ECO:0008006" key="3">
    <source>
        <dbReference type="Google" id="ProtNLM"/>
    </source>
</evidence>
<dbReference type="RefSeq" id="XP_056483982.1">
    <property type="nucleotide sequence ID" value="XM_056633362.1"/>
</dbReference>
<dbReference type="GeneID" id="81372342"/>
<protein>
    <recommendedName>
        <fullName evidence="3">F-box domain-containing protein</fullName>
    </recommendedName>
</protein>
<dbReference type="EMBL" id="JAPZBU010000009">
    <property type="protein sequence ID" value="KAJ5386184.1"/>
    <property type="molecule type" value="Genomic_DNA"/>
</dbReference>
<evidence type="ECO:0000313" key="1">
    <source>
        <dbReference type="EMBL" id="KAJ5386184.1"/>
    </source>
</evidence>
<evidence type="ECO:0000313" key="2">
    <source>
        <dbReference type="Proteomes" id="UP001147747"/>
    </source>
</evidence>
<keyword evidence="2" id="KW-1185">Reference proteome</keyword>
<reference evidence="1" key="1">
    <citation type="submission" date="2022-12" db="EMBL/GenBank/DDBJ databases">
        <authorList>
            <person name="Petersen C."/>
        </authorList>
    </citation>
    <scope>NUCLEOTIDE SEQUENCE</scope>
    <source>
        <strain evidence="1">IBT 29677</strain>
    </source>
</reference>
<sequence>MGDFVAPDLPVEILILIAQFLYWADEGQKDSLLSRQKNMYNFCLLGRAWYSASIEFLYRSPQLARGNKFGNFLSTVSPQSRAKKSKVDLGSLVKELHLQELVHHSSPSQTARLLKAASSSLISFTAPRVSFAINSLAALSRCQNLLRLDLSLVIGSSISFPKLKKAISGIKRLECLILPTSMKLVHTNDTVDQWPQSLIDLIVGGHVDYETMLDFCWPENLEKLTFDHCVNLDLYVLAVTLRNKRLSQGLRELTIGSDNHDIWKDEVENEQFDIAGALESMEMLYHLKIPADLATTLLDGPGLQVSPIQILEIDPAQPGFELESDDGEWLQILLLRGLQNQFSNVWCLKVSPDVGLMLNDYRKIDDEIWLHLPDDDDPRLAEFESTHPFGLTILN</sequence>